<keyword evidence="3" id="KW-1185">Reference proteome</keyword>
<evidence type="ECO:0000313" key="2">
    <source>
        <dbReference type="EMBL" id="GIL91550.1"/>
    </source>
</evidence>
<keyword evidence="1" id="KW-0472">Membrane</keyword>
<protein>
    <submittedName>
        <fullName evidence="2">Uncharacterized protein</fullName>
    </submittedName>
</protein>
<comment type="caution">
    <text evidence="2">The sequence shown here is derived from an EMBL/GenBank/DDBJ whole genome shotgun (WGS) entry which is preliminary data.</text>
</comment>
<name>A0A8J4D0Z4_9CHLO</name>
<dbReference type="Proteomes" id="UP000747110">
    <property type="component" value="Unassembled WGS sequence"/>
</dbReference>
<feature type="transmembrane region" description="Helical" evidence="1">
    <location>
        <begin position="265"/>
        <end position="289"/>
    </location>
</feature>
<keyword evidence="1" id="KW-0812">Transmembrane</keyword>
<evidence type="ECO:0000313" key="3">
    <source>
        <dbReference type="Proteomes" id="UP000747110"/>
    </source>
</evidence>
<reference evidence="2" key="1">
    <citation type="journal article" date="2021" name="Proc. Natl. Acad. Sci. U.S.A.">
        <title>Three genomes in the algal genus Volvox reveal the fate of a haploid sex-determining region after a transition to homothallism.</title>
        <authorList>
            <person name="Yamamoto K."/>
            <person name="Hamaji T."/>
            <person name="Kawai-Toyooka H."/>
            <person name="Matsuzaki R."/>
            <person name="Takahashi F."/>
            <person name="Nishimura Y."/>
            <person name="Kawachi M."/>
            <person name="Noguchi H."/>
            <person name="Minakuchi Y."/>
            <person name="Umen J.G."/>
            <person name="Toyoda A."/>
            <person name="Nozaki H."/>
        </authorList>
    </citation>
    <scope>NUCLEOTIDE SEQUENCE</scope>
    <source>
        <strain evidence="2">NIES-3786</strain>
    </source>
</reference>
<dbReference type="EMBL" id="BNCP01000066">
    <property type="protein sequence ID" value="GIL91550.1"/>
    <property type="molecule type" value="Genomic_DNA"/>
</dbReference>
<sequence length="308" mass="33989">MASIQTTEMSSALSQTITAYEVQRLTAAWDKAKRRNNELELEILVWKASYEAAISRLRQYEDSVSKSSEECHLSSWPCRNLHKLVRDLLGVTLCQGWKRGPNPCFHSNPIILQRGMVGTFKRSMATLVPFGMSLGTLRTVLLIAALGAVWEAVVVTGPIVASWHEAAVASNYNLGLFVWGVQKLAITYTLQLAQEVAPDVALFTIGYLFLWAVQNAVIGNWRYIRQAAKWLTQENVLWAIAAIACVLLVMLGLPLELLRPVGPVLMLAAITLPLLMSFALIVVLVDWVITVCSDYGSLRASGRMCLAG</sequence>
<proteinExistence type="predicted"/>
<dbReference type="AlphaFoldDB" id="A0A8J4D0Z4"/>
<feature type="transmembrane region" description="Helical" evidence="1">
    <location>
        <begin position="236"/>
        <end position="253"/>
    </location>
</feature>
<feature type="transmembrane region" description="Helical" evidence="1">
    <location>
        <begin position="200"/>
        <end position="224"/>
    </location>
</feature>
<organism evidence="2 3">
    <name type="scientific">Volvox reticuliferus</name>
    <dbReference type="NCBI Taxonomy" id="1737510"/>
    <lineage>
        <taxon>Eukaryota</taxon>
        <taxon>Viridiplantae</taxon>
        <taxon>Chlorophyta</taxon>
        <taxon>core chlorophytes</taxon>
        <taxon>Chlorophyceae</taxon>
        <taxon>CS clade</taxon>
        <taxon>Chlamydomonadales</taxon>
        <taxon>Volvocaceae</taxon>
        <taxon>Volvox</taxon>
    </lineage>
</organism>
<accession>A0A8J4D0Z4</accession>
<gene>
    <name evidence="2" type="ORF">Vretifemale_19151</name>
</gene>
<keyword evidence="1" id="KW-1133">Transmembrane helix</keyword>
<evidence type="ECO:0000256" key="1">
    <source>
        <dbReference type="SAM" id="Phobius"/>
    </source>
</evidence>